<dbReference type="eggNOG" id="COG1309">
    <property type="taxonomic scope" value="Bacteria"/>
</dbReference>
<dbReference type="Proteomes" id="UP000016638">
    <property type="component" value="Unassembled WGS sequence"/>
</dbReference>
<dbReference type="Pfam" id="PF00440">
    <property type="entry name" value="TetR_N"/>
    <property type="match status" value="1"/>
</dbReference>
<evidence type="ECO:0000313" key="6">
    <source>
        <dbReference type="EMBL" id="ERL07710.1"/>
    </source>
</evidence>
<evidence type="ECO:0000256" key="1">
    <source>
        <dbReference type="ARBA" id="ARBA00023015"/>
    </source>
</evidence>
<comment type="caution">
    <text evidence="6">The sequence shown here is derived from an EMBL/GenBank/DDBJ whole genome shotgun (WGS) entry which is preliminary data.</text>
</comment>
<dbReference type="OrthoDB" id="7505659at2"/>
<evidence type="ECO:0000256" key="2">
    <source>
        <dbReference type="ARBA" id="ARBA00023125"/>
    </source>
</evidence>
<organism evidence="6 7">
    <name type="scientific">Olsenella profusa F0195</name>
    <dbReference type="NCBI Taxonomy" id="1125712"/>
    <lineage>
        <taxon>Bacteria</taxon>
        <taxon>Bacillati</taxon>
        <taxon>Actinomycetota</taxon>
        <taxon>Coriobacteriia</taxon>
        <taxon>Coriobacteriales</taxon>
        <taxon>Atopobiaceae</taxon>
        <taxon>Olsenella</taxon>
    </lineage>
</organism>
<sequence>MPKDKTQSHELVMRAAKEEFLELGYEKASMRSIAEKAGLTGGALYKHFASKEEMFSALIDPVFEEMVRFYREQTNRSRHVLLAEGVDAFEQASAESSQLLLKFVYSHFDEFQLMFHAPQGTKYADIRERMVQMEMESSQGQERVVKDDPTDDPGFSEDLKHIFFTMSLVPLFEIIEHRYRYDEAKRIVAVISEAQNYAWSRMLALSKESNGSS</sequence>
<protein>
    <submittedName>
        <fullName evidence="6">Transcriptional regulator, TetR family</fullName>
    </submittedName>
</protein>
<reference evidence="6 7" key="1">
    <citation type="submission" date="2013-08" db="EMBL/GenBank/DDBJ databases">
        <authorList>
            <person name="Durkin A.S."/>
            <person name="Haft D.R."/>
            <person name="McCorrison J."/>
            <person name="Torralba M."/>
            <person name="Gillis M."/>
            <person name="Haft D.H."/>
            <person name="Methe B."/>
            <person name="Sutton G."/>
            <person name="Nelson K.E."/>
        </authorList>
    </citation>
    <scope>NUCLEOTIDE SEQUENCE [LARGE SCALE GENOMIC DNA]</scope>
    <source>
        <strain evidence="6 7">F0195</strain>
    </source>
</reference>
<accession>U2TMQ1</accession>
<dbReference type="EMBL" id="AWEZ01000054">
    <property type="protein sequence ID" value="ERL07710.1"/>
    <property type="molecule type" value="Genomic_DNA"/>
</dbReference>
<dbReference type="GO" id="GO:0000976">
    <property type="term" value="F:transcription cis-regulatory region binding"/>
    <property type="evidence" value="ECO:0007669"/>
    <property type="project" value="TreeGrafter"/>
</dbReference>
<gene>
    <name evidence="6" type="ORF">HMPREF1316_2332</name>
</gene>
<evidence type="ECO:0000259" key="5">
    <source>
        <dbReference type="PROSITE" id="PS50977"/>
    </source>
</evidence>
<dbReference type="Gene3D" id="1.10.357.10">
    <property type="entry name" value="Tetracycline Repressor, domain 2"/>
    <property type="match status" value="1"/>
</dbReference>
<dbReference type="PRINTS" id="PR00455">
    <property type="entry name" value="HTHTETR"/>
</dbReference>
<dbReference type="STRING" id="1125712.HMPREF1316_2332"/>
<evidence type="ECO:0000313" key="7">
    <source>
        <dbReference type="Proteomes" id="UP000016638"/>
    </source>
</evidence>
<proteinExistence type="predicted"/>
<evidence type="ECO:0000256" key="4">
    <source>
        <dbReference type="PROSITE-ProRule" id="PRU00335"/>
    </source>
</evidence>
<keyword evidence="1" id="KW-0805">Transcription regulation</keyword>
<dbReference type="GO" id="GO:0003700">
    <property type="term" value="F:DNA-binding transcription factor activity"/>
    <property type="evidence" value="ECO:0007669"/>
    <property type="project" value="TreeGrafter"/>
</dbReference>
<name>U2TMQ1_9ACTN</name>
<dbReference type="PANTHER" id="PTHR30055">
    <property type="entry name" value="HTH-TYPE TRANSCRIPTIONAL REGULATOR RUTR"/>
    <property type="match status" value="1"/>
</dbReference>
<dbReference type="PROSITE" id="PS01081">
    <property type="entry name" value="HTH_TETR_1"/>
    <property type="match status" value="1"/>
</dbReference>
<evidence type="ECO:0000256" key="3">
    <source>
        <dbReference type="ARBA" id="ARBA00023163"/>
    </source>
</evidence>
<feature type="domain" description="HTH tetR-type" evidence="5">
    <location>
        <begin position="6"/>
        <end position="66"/>
    </location>
</feature>
<dbReference type="AlphaFoldDB" id="U2TMQ1"/>
<dbReference type="PATRIC" id="fig|1125712.3.peg.1568"/>
<dbReference type="InterPro" id="IPR001647">
    <property type="entry name" value="HTH_TetR"/>
</dbReference>
<dbReference type="PROSITE" id="PS50977">
    <property type="entry name" value="HTH_TETR_2"/>
    <property type="match status" value="1"/>
</dbReference>
<dbReference type="InterPro" id="IPR009057">
    <property type="entry name" value="Homeodomain-like_sf"/>
</dbReference>
<keyword evidence="7" id="KW-1185">Reference proteome</keyword>
<dbReference type="PANTHER" id="PTHR30055:SF234">
    <property type="entry name" value="HTH-TYPE TRANSCRIPTIONAL REGULATOR BETI"/>
    <property type="match status" value="1"/>
</dbReference>
<keyword evidence="2 4" id="KW-0238">DNA-binding</keyword>
<keyword evidence="3" id="KW-0804">Transcription</keyword>
<dbReference type="RefSeq" id="WP_021726455.1">
    <property type="nucleotide sequence ID" value="NZ_AWEZ01000054.1"/>
</dbReference>
<dbReference type="InterPro" id="IPR050109">
    <property type="entry name" value="HTH-type_TetR-like_transc_reg"/>
</dbReference>
<dbReference type="SUPFAM" id="SSF46689">
    <property type="entry name" value="Homeodomain-like"/>
    <property type="match status" value="1"/>
</dbReference>
<feature type="DNA-binding region" description="H-T-H motif" evidence="4">
    <location>
        <begin position="29"/>
        <end position="48"/>
    </location>
</feature>
<dbReference type="InterPro" id="IPR023772">
    <property type="entry name" value="DNA-bd_HTH_TetR-type_CS"/>
</dbReference>